<evidence type="ECO:0000313" key="2">
    <source>
        <dbReference type="EMBL" id="SOH05398.1"/>
    </source>
</evidence>
<reference evidence="3" key="1">
    <citation type="submission" date="2017-10" db="EMBL/GenBank/DDBJ databases">
        <authorList>
            <person name="Frank J."/>
        </authorList>
    </citation>
    <scope>NUCLEOTIDE SEQUENCE [LARGE SCALE GENOMIC DNA]</scope>
</reference>
<dbReference type="EMBL" id="LT934425">
    <property type="protein sequence ID" value="SOH05398.1"/>
    <property type="molecule type" value="Genomic_DNA"/>
</dbReference>
<gene>
    <name evidence="2" type="ORF">KSMBR1_2917</name>
</gene>
<dbReference type="Proteomes" id="UP000221734">
    <property type="component" value="Chromosome Kuenenia_stuttgartiensis_MBR1"/>
</dbReference>
<protein>
    <recommendedName>
        <fullName evidence="1">DUF2779 domain-containing protein</fullName>
    </recommendedName>
</protein>
<feature type="domain" description="DUF2779" evidence="1">
    <location>
        <begin position="2"/>
        <end position="80"/>
    </location>
</feature>
<evidence type="ECO:0000313" key="3">
    <source>
        <dbReference type="Proteomes" id="UP000221734"/>
    </source>
</evidence>
<dbReference type="Pfam" id="PF11074">
    <property type="entry name" value="DUF2779"/>
    <property type="match status" value="1"/>
</dbReference>
<dbReference type="InterPro" id="IPR021301">
    <property type="entry name" value="DUF2779"/>
</dbReference>
<evidence type="ECO:0000259" key="1">
    <source>
        <dbReference type="Pfam" id="PF11074"/>
    </source>
</evidence>
<organism evidence="2 3">
    <name type="scientific">Kuenenia stuttgartiensis</name>
    <dbReference type="NCBI Taxonomy" id="174633"/>
    <lineage>
        <taxon>Bacteria</taxon>
        <taxon>Pseudomonadati</taxon>
        <taxon>Planctomycetota</taxon>
        <taxon>Candidatus Brocadiia</taxon>
        <taxon>Candidatus Brocadiales</taxon>
        <taxon>Candidatus Brocadiaceae</taxon>
        <taxon>Candidatus Kuenenia</taxon>
    </lineage>
</organism>
<dbReference type="AlphaFoldDB" id="A0A2C9CIH1"/>
<sequence length="82" mass="9459">MFDSVKPYQQIPFQFSLHIQASPKSKLEHISYLAEGKDDPRPELLKLLKKHLDTKGSIVAYKAYFEKDKLNKACEVFPAYGE</sequence>
<accession>A0A2C9CIH1</accession>
<name>A0A2C9CIH1_KUEST</name>
<dbReference type="KEGG" id="kst:KSMBR1_2917"/>
<proteinExistence type="predicted"/>
<keyword evidence="3" id="KW-1185">Reference proteome</keyword>